<evidence type="ECO:0000313" key="2">
    <source>
        <dbReference type="EMBL" id="QHT36585.1"/>
    </source>
</evidence>
<feature type="transmembrane region" description="Helical" evidence="1">
    <location>
        <begin position="6"/>
        <end position="27"/>
    </location>
</feature>
<organism evidence="2">
    <name type="scientific">viral metagenome</name>
    <dbReference type="NCBI Taxonomy" id="1070528"/>
    <lineage>
        <taxon>unclassified sequences</taxon>
        <taxon>metagenomes</taxon>
        <taxon>organismal metagenomes</taxon>
    </lineage>
</organism>
<accession>A0A6C0FBN6</accession>
<keyword evidence="1" id="KW-1133">Transmembrane helix</keyword>
<name>A0A6C0FBN6_9ZZZZ</name>
<dbReference type="AlphaFoldDB" id="A0A6C0FBN6"/>
<keyword evidence="1" id="KW-0812">Transmembrane</keyword>
<feature type="transmembrane region" description="Helical" evidence="1">
    <location>
        <begin position="54"/>
        <end position="77"/>
    </location>
</feature>
<dbReference type="EMBL" id="MN738747">
    <property type="protein sequence ID" value="QHT36585.1"/>
    <property type="molecule type" value="Genomic_DNA"/>
</dbReference>
<proteinExistence type="predicted"/>
<protein>
    <submittedName>
        <fullName evidence="2">Uncharacterized protein</fullName>
    </submittedName>
</protein>
<keyword evidence="1" id="KW-0472">Membrane</keyword>
<evidence type="ECO:0000256" key="1">
    <source>
        <dbReference type="SAM" id="Phobius"/>
    </source>
</evidence>
<reference evidence="2" key="1">
    <citation type="journal article" date="2020" name="Nature">
        <title>Giant virus diversity and host interactions through global metagenomics.</title>
        <authorList>
            <person name="Schulz F."/>
            <person name="Roux S."/>
            <person name="Paez-Espino D."/>
            <person name="Jungbluth S."/>
            <person name="Walsh D.A."/>
            <person name="Denef V.J."/>
            <person name="McMahon K.D."/>
            <person name="Konstantinidis K.T."/>
            <person name="Eloe-Fadrosh E.A."/>
            <person name="Kyrpides N.C."/>
            <person name="Woyke T."/>
        </authorList>
    </citation>
    <scope>NUCLEOTIDE SEQUENCE</scope>
    <source>
        <strain evidence="2">GVMAG-S-ERX555931-87</strain>
    </source>
</reference>
<sequence length="79" mass="9422">MKLIPFIILISLLFFIYVELSIGNVFIRINSEGKRCFNISSVFQYMIEPLKNRFLWNIELLDVNYVFIISTSIMLYYSI</sequence>